<dbReference type="InterPro" id="IPR050465">
    <property type="entry name" value="UPF0194_transport"/>
</dbReference>
<evidence type="ECO:0000259" key="6">
    <source>
        <dbReference type="Pfam" id="PF25954"/>
    </source>
</evidence>
<dbReference type="Pfam" id="PF25881">
    <property type="entry name" value="HH_YBHG"/>
    <property type="match status" value="1"/>
</dbReference>
<evidence type="ECO:0000256" key="4">
    <source>
        <dbReference type="SAM" id="Coils"/>
    </source>
</evidence>
<dbReference type="Gene3D" id="2.40.30.170">
    <property type="match status" value="1"/>
</dbReference>
<dbReference type="InterPro" id="IPR058792">
    <property type="entry name" value="Beta-barrel_RND_2"/>
</dbReference>
<dbReference type="KEGG" id="dmi:Desmer_0833"/>
<evidence type="ECO:0000313" key="8">
    <source>
        <dbReference type="Proteomes" id="UP000005262"/>
    </source>
</evidence>
<feature type="domain" description="YbhG-like alpha-helical hairpin" evidence="5">
    <location>
        <begin position="80"/>
        <end position="209"/>
    </location>
</feature>
<dbReference type="HOGENOM" id="CLU_018816_6_3_9"/>
<evidence type="ECO:0000256" key="1">
    <source>
        <dbReference type="ARBA" id="ARBA00004196"/>
    </source>
</evidence>
<evidence type="ECO:0000256" key="2">
    <source>
        <dbReference type="ARBA" id="ARBA00009477"/>
    </source>
</evidence>
<evidence type="ECO:0000313" key="7">
    <source>
        <dbReference type="EMBL" id="AFQ42865.1"/>
    </source>
</evidence>
<dbReference type="eggNOG" id="COG0845">
    <property type="taxonomic scope" value="Bacteria"/>
</dbReference>
<dbReference type="Pfam" id="PF25954">
    <property type="entry name" value="Beta-barrel_RND_2"/>
    <property type="match status" value="1"/>
</dbReference>
<dbReference type="AlphaFoldDB" id="J7IMS5"/>
<dbReference type="Proteomes" id="UP000005262">
    <property type="component" value="Chromosome"/>
</dbReference>
<dbReference type="PROSITE" id="PS51257">
    <property type="entry name" value="PROKAR_LIPOPROTEIN"/>
    <property type="match status" value="1"/>
</dbReference>
<dbReference type="SUPFAM" id="SSF111369">
    <property type="entry name" value="HlyD-like secretion proteins"/>
    <property type="match status" value="3"/>
</dbReference>
<proteinExistence type="inferred from homology"/>
<dbReference type="PANTHER" id="PTHR32347">
    <property type="entry name" value="EFFLUX SYSTEM COMPONENT YKNX-RELATED"/>
    <property type="match status" value="1"/>
</dbReference>
<reference evidence="7 8" key="1">
    <citation type="journal article" date="2012" name="J. Bacteriol.">
        <title>Complete genome sequences of Desulfosporosinus orientis DSM765T, Desulfosporosinus youngiae DSM17734T, Desulfosporosinus meridiei DSM13257T, and Desulfosporosinus acidiphilus DSM22704T.</title>
        <authorList>
            <person name="Pester M."/>
            <person name="Brambilla E."/>
            <person name="Alazard D."/>
            <person name="Rattei T."/>
            <person name="Weinmaier T."/>
            <person name="Han J."/>
            <person name="Lucas S."/>
            <person name="Lapidus A."/>
            <person name="Cheng J.F."/>
            <person name="Goodwin L."/>
            <person name="Pitluck S."/>
            <person name="Peters L."/>
            <person name="Ovchinnikova G."/>
            <person name="Teshima H."/>
            <person name="Detter J.C."/>
            <person name="Han C.S."/>
            <person name="Tapia R."/>
            <person name="Land M.L."/>
            <person name="Hauser L."/>
            <person name="Kyrpides N.C."/>
            <person name="Ivanova N.N."/>
            <person name="Pagani I."/>
            <person name="Huntmann M."/>
            <person name="Wei C.L."/>
            <person name="Davenport K.W."/>
            <person name="Daligault H."/>
            <person name="Chain P.S."/>
            <person name="Chen A."/>
            <person name="Mavromatis K."/>
            <person name="Markowitz V."/>
            <person name="Szeto E."/>
            <person name="Mikhailova N."/>
            <person name="Pati A."/>
            <person name="Wagner M."/>
            <person name="Woyke T."/>
            <person name="Ollivier B."/>
            <person name="Klenk H.P."/>
            <person name="Spring S."/>
            <person name="Loy A."/>
        </authorList>
    </citation>
    <scope>NUCLEOTIDE SEQUENCE [LARGE SCALE GENOMIC DNA]</scope>
    <source>
        <strain evidence="8">ATCC BAA-275 / DSM 13257 / NCIMB 13706 / S10</strain>
    </source>
</reference>
<evidence type="ECO:0000256" key="3">
    <source>
        <dbReference type="ARBA" id="ARBA00023054"/>
    </source>
</evidence>
<dbReference type="FunFam" id="2.40.30.170:FF:000010">
    <property type="entry name" value="Efflux RND transporter periplasmic adaptor subunit"/>
    <property type="match status" value="1"/>
</dbReference>
<gene>
    <name evidence="7" type="ordered locus">Desmer_0833</name>
</gene>
<dbReference type="Gene3D" id="1.10.287.470">
    <property type="entry name" value="Helix hairpin bin"/>
    <property type="match status" value="1"/>
</dbReference>
<dbReference type="STRING" id="768704.Desmer_0833"/>
<dbReference type="EMBL" id="CP003629">
    <property type="protein sequence ID" value="AFQ42865.1"/>
    <property type="molecule type" value="Genomic_DNA"/>
</dbReference>
<comment type="subcellular location">
    <subcellularLocation>
        <location evidence="1">Cell envelope</location>
    </subcellularLocation>
</comment>
<dbReference type="InterPro" id="IPR059052">
    <property type="entry name" value="HH_YbhG-like"/>
</dbReference>
<dbReference type="OrthoDB" id="9810430at2"/>
<dbReference type="PANTHER" id="PTHR32347:SF23">
    <property type="entry name" value="BLL5650 PROTEIN"/>
    <property type="match status" value="1"/>
</dbReference>
<accession>J7IMS5</accession>
<keyword evidence="3 4" id="KW-0175">Coiled coil</keyword>
<organism evidence="7 8">
    <name type="scientific">Desulfosporosinus meridiei (strain ATCC BAA-275 / DSM 13257 / KCTC 12902 / NCIMB 13706 / S10)</name>
    <dbReference type="NCBI Taxonomy" id="768704"/>
    <lineage>
        <taxon>Bacteria</taxon>
        <taxon>Bacillati</taxon>
        <taxon>Bacillota</taxon>
        <taxon>Clostridia</taxon>
        <taxon>Eubacteriales</taxon>
        <taxon>Desulfitobacteriaceae</taxon>
        <taxon>Desulfosporosinus</taxon>
    </lineage>
</organism>
<protein>
    <submittedName>
        <fullName evidence="7">Multidrug resistance efflux pump</fullName>
    </submittedName>
</protein>
<sequence length="321" mass="33811">MKRVFSILLMMSVLLTGCNSSSLKVEADSVAEASKPVFVMAGIIDANEKAQITSKLSAKVLESPVEVGTVVQKGDLLITLDTKDIEAQVAQAQAGVNTAQANLLKMEAGARPEQIAQAEATLESAKISYSNSKNNFDRNQQLLAAGAISQAQFESAQTQLAAAQAQYDAAQNQLSLLVKGESPESLNVLRAQVAQSQAALELAQTQLTNGRIVSPISGVVSAKNINLGELATPGTALISVVNLDSLFVKASLPDGFIGDVKVGDEVAVKVPDIKDQQFNGKISMIDPVIDSRSKSVLARISLDNHDSVLKPGMMAEIGLIK</sequence>
<dbReference type="Gene3D" id="2.40.50.100">
    <property type="match status" value="1"/>
</dbReference>
<reference evidence="8" key="2">
    <citation type="submission" date="2012-08" db="EMBL/GenBank/DDBJ databases">
        <title>Finished genome of Desulfosporosinus meridiei DSM 13257.</title>
        <authorList>
            <person name="Huntemann M."/>
            <person name="Wei C.-L."/>
            <person name="Han J."/>
            <person name="Detter J.C."/>
            <person name="Han C."/>
            <person name="Davenport K."/>
            <person name="Daligault H."/>
            <person name="Erkkila T."/>
            <person name="Gu W."/>
            <person name="Munk A.C.C."/>
            <person name="Teshima H."/>
            <person name="Xu Y."/>
            <person name="Chain P."/>
            <person name="Tapia R."/>
            <person name="Chen A."/>
            <person name="Krypides N."/>
            <person name="Mavromatis K."/>
            <person name="Markowitz V."/>
            <person name="Szeto E."/>
            <person name="Ivanova N."/>
            <person name="Mikhailova N."/>
            <person name="Ovchinnikova G."/>
            <person name="Pagani I."/>
            <person name="Pati A."/>
            <person name="Goodwin L."/>
            <person name="Peters L."/>
            <person name="Pitluck S."/>
            <person name="Woyke T."/>
            <person name="Pester M."/>
            <person name="Spring S."/>
            <person name="Ollivier B."/>
            <person name="Rattei T."/>
            <person name="Klenk H.-P."/>
            <person name="Wagner M."/>
            <person name="Loy A."/>
        </authorList>
    </citation>
    <scope>NUCLEOTIDE SEQUENCE [LARGE SCALE GENOMIC DNA]</scope>
    <source>
        <strain evidence="8">ATCC BAA-275 / DSM 13257 / NCIMB 13706 / S10</strain>
    </source>
</reference>
<feature type="coiled-coil region" evidence="4">
    <location>
        <begin position="115"/>
        <end position="206"/>
    </location>
</feature>
<keyword evidence="8" id="KW-1185">Reference proteome</keyword>
<evidence type="ECO:0000259" key="5">
    <source>
        <dbReference type="Pfam" id="PF25881"/>
    </source>
</evidence>
<dbReference type="GO" id="GO:0030313">
    <property type="term" value="C:cell envelope"/>
    <property type="evidence" value="ECO:0007669"/>
    <property type="project" value="UniProtKB-SubCell"/>
</dbReference>
<dbReference type="RefSeq" id="WP_014901785.1">
    <property type="nucleotide sequence ID" value="NC_018515.1"/>
</dbReference>
<comment type="similarity">
    <text evidence="2">Belongs to the membrane fusion protein (MFP) (TC 8.A.1) family.</text>
</comment>
<feature type="domain" description="CusB-like beta-barrel" evidence="6">
    <location>
        <begin position="248"/>
        <end position="319"/>
    </location>
</feature>
<name>J7IMS5_DESMD</name>